<organism evidence="2 3">
    <name type="scientific">Niveibacterium microcysteis</name>
    <dbReference type="NCBI Taxonomy" id="2811415"/>
    <lineage>
        <taxon>Bacteria</taxon>
        <taxon>Pseudomonadati</taxon>
        <taxon>Pseudomonadota</taxon>
        <taxon>Betaproteobacteria</taxon>
        <taxon>Rhodocyclales</taxon>
        <taxon>Rhodocyclaceae</taxon>
        <taxon>Niveibacterium</taxon>
    </lineage>
</organism>
<dbReference type="CDD" id="cd09910">
    <property type="entry name" value="NGN-insert_like"/>
    <property type="match status" value="1"/>
</dbReference>
<reference evidence="2 3" key="1">
    <citation type="submission" date="2021-02" db="EMBL/GenBank/DDBJ databases">
        <title>Niveibacterium changnyeongensis HC41.</title>
        <authorList>
            <person name="Kang M."/>
        </authorList>
    </citation>
    <scope>NUCLEOTIDE SEQUENCE [LARGE SCALE GENOMIC DNA]</scope>
    <source>
        <strain evidence="2 3">HC41</strain>
    </source>
</reference>
<dbReference type="InterPro" id="IPR038690">
    <property type="entry name" value="NusG_2_sf"/>
</dbReference>
<protein>
    <submittedName>
        <fullName evidence="2">NusG domain II-containing protein</fullName>
    </submittedName>
</protein>
<dbReference type="Proteomes" id="UP000663570">
    <property type="component" value="Chromosome"/>
</dbReference>
<evidence type="ECO:0000313" key="2">
    <source>
        <dbReference type="EMBL" id="QSI76795.1"/>
    </source>
</evidence>
<accession>A0ABX7M8J6</accession>
<keyword evidence="1" id="KW-0472">Membrane</keyword>
<name>A0ABX7M8J6_9RHOO</name>
<sequence length="129" mass="13791">MRLAARDWLALIRPGDYLVLLLAAVLVGMLGRHFWRGGEADRAEIRAAGKLFATVPLSAPQVITVPGPLGLTKIEVDIGRARVASDPGPRQYCVRQGWLSTAGAVAICAPNEVTLALLARQPAYDSLGY</sequence>
<proteinExistence type="predicted"/>
<evidence type="ECO:0000256" key="1">
    <source>
        <dbReference type="SAM" id="Phobius"/>
    </source>
</evidence>
<keyword evidence="3" id="KW-1185">Reference proteome</keyword>
<keyword evidence="1" id="KW-0812">Transmembrane</keyword>
<dbReference type="RefSeq" id="WP_172202435.1">
    <property type="nucleotide sequence ID" value="NZ_CP071060.1"/>
</dbReference>
<evidence type="ECO:0000313" key="3">
    <source>
        <dbReference type="Proteomes" id="UP000663570"/>
    </source>
</evidence>
<dbReference type="EMBL" id="CP071060">
    <property type="protein sequence ID" value="QSI76795.1"/>
    <property type="molecule type" value="Genomic_DNA"/>
</dbReference>
<feature type="transmembrane region" description="Helical" evidence="1">
    <location>
        <begin position="17"/>
        <end position="35"/>
    </location>
</feature>
<gene>
    <name evidence="2" type="ORF">JY500_20465</name>
</gene>
<dbReference type="Pfam" id="PF07009">
    <property type="entry name" value="NusG_II"/>
    <property type="match status" value="1"/>
</dbReference>
<dbReference type="Gene3D" id="2.60.320.10">
    <property type="entry name" value="N-utilization substance G protein NusG, insert domain"/>
    <property type="match status" value="1"/>
</dbReference>
<keyword evidence="1" id="KW-1133">Transmembrane helix</keyword>